<feature type="region of interest" description="Disordered" evidence="14">
    <location>
        <begin position="407"/>
        <end position="434"/>
    </location>
</feature>
<feature type="domain" description="Peptidase M14" evidence="15">
    <location>
        <begin position="527"/>
        <end position="817"/>
    </location>
</feature>
<evidence type="ECO:0000256" key="2">
    <source>
        <dbReference type="ARBA" id="ARBA00003091"/>
    </source>
</evidence>
<dbReference type="PANTHER" id="PTHR11705:SF83">
    <property type="entry name" value="INACTIVE METALLOCARBOXYPEPTIDASE ECM14"/>
    <property type="match status" value="1"/>
</dbReference>
<dbReference type="AlphaFoldDB" id="A0A8H5W213"/>
<name>A0A8H5W213_9HYPO</name>
<keyword evidence="7" id="KW-0732">Signal</keyword>
<evidence type="ECO:0000256" key="11">
    <source>
        <dbReference type="ARBA" id="ARBA00041263"/>
    </source>
</evidence>
<protein>
    <recommendedName>
        <fullName evidence="12">Carboxypeptidase M14B</fullName>
    </recommendedName>
    <alternativeName>
        <fullName evidence="11">Carboxypeptidase MCPB</fullName>
    </alternativeName>
</protein>
<dbReference type="PROSITE" id="PS52035">
    <property type="entry name" value="PEPTIDASE_M14"/>
    <property type="match status" value="1"/>
</dbReference>
<dbReference type="RefSeq" id="XP_037209258.1">
    <property type="nucleotide sequence ID" value="XM_037349909.1"/>
</dbReference>
<evidence type="ECO:0000313" key="16">
    <source>
        <dbReference type="EMBL" id="KAF5642438.1"/>
    </source>
</evidence>
<evidence type="ECO:0000256" key="7">
    <source>
        <dbReference type="ARBA" id="ARBA00022729"/>
    </source>
</evidence>
<gene>
    <name evidence="16" type="ORF">FTJAE_3595</name>
</gene>
<comment type="similarity">
    <text evidence="4 13">Belongs to the peptidase M14 family.</text>
</comment>
<comment type="function">
    <text evidence="2">Extracellular metalloprotease that contributes to pathogenicity.</text>
</comment>
<keyword evidence="16" id="KW-0121">Carboxypeptidase</keyword>
<evidence type="ECO:0000256" key="14">
    <source>
        <dbReference type="SAM" id="MobiDB-lite"/>
    </source>
</evidence>
<organism evidence="16 17">
    <name type="scientific">Fusarium tjaetaba</name>
    <dbReference type="NCBI Taxonomy" id="1567544"/>
    <lineage>
        <taxon>Eukaryota</taxon>
        <taxon>Fungi</taxon>
        <taxon>Dikarya</taxon>
        <taxon>Ascomycota</taxon>
        <taxon>Pezizomycotina</taxon>
        <taxon>Sordariomycetes</taxon>
        <taxon>Hypocreomycetidae</taxon>
        <taxon>Hypocreales</taxon>
        <taxon>Nectriaceae</taxon>
        <taxon>Fusarium</taxon>
        <taxon>Fusarium fujikuroi species complex</taxon>
    </lineage>
</organism>
<evidence type="ECO:0000256" key="10">
    <source>
        <dbReference type="ARBA" id="ARBA00023180"/>
    </source>
</evidence>
<evidence type="ECO:0000259" key="15">
    <source>
        <dbReference type="PROSITE" id="PS52035"/>
    </source>
</evidence>
<proteinExistence type="inferred from homology"/>
<dbReference type="GO" id="GO:0008270">
    <property type="term" value="F:zinc ion binding"/>
    <property type="evidence" value="ECO:0007669"/>
    <property type="project" value="InterPro"/>
</dbReference>
<dbReference type="Gene3D" id="3.40.630.10">
    <property type="entry name" value="Zn peptidases"/>
    <property type="match status" value="1"/>
</dbReference>
<keyword evidence="17" id="KW-1185">Reference proteome</keyword>
<dbReference type="GO" id="GO:0006508">
    <property type="term" value="P:proteolysis"/>
    <property type="evidence" value="ECO:0007669"/>
    <property type="project" value="UniProtKB-KW"/>
</dbReference>
<evidence type="ECO:0000313" key="17">
    <source>
        <dbReference type="Proteomes" id="UP000530670"/>
    </source>
</evidence>
<evidence type="ECO:0000256" key="13">
    <source>
        <dbReference type="PROSITE-ProRule" id="PRU01379"/>
    </source>
</evidence>
<evidence type="ECO:0000256" key="5">
    <source>
        <dbReference type="ARBA" id="ARBA00022525"/>
    </source>
</evidence>
<keyword evidence="5" id="KW-0964">Secreted</keyword>
<reference evidence="16 17" key="1">
    <citation type="submission" date="2020-05" db="EMBL/GenBank/DDBJ databases">
        <title>Identification and distribution of gene clusters putatively required for synthesis of sphingolipid metabolism inhibitors in phylogenetically diverse species of the filamentous fungus Fusarium.</title>
        <authorList>
            <person name="Kim H.-S."/>
            <person name="Busman M."/>
            <person name="Brown D.W."/>
            <person name="Divon H."/>
            <person name="Uhlig S."/>
            <person name="Proctor R.H."/>
        </authorList>
    </citation>
    <scope>NUCLEOTIDE SEQUENCE [LARGE SCALE GENOMIC DNA]</scope>
    <source>
        <strain evidence="16 17">NRRL 66243</strain>
    </source>
</reference>
<dbReference type="GeneID" id="59302179"/>
<comment type="subcellular location">
    <subcellularLocation>
        <location evidence="3">Secreted</location>
    </subcellularLocation>
</comment>
<dbReference type="GO" id="GO:0004181">
    <property type="term" value="F:metallocarboxypeptidase activity"/>
    <property type="evidence" value="ECO:0007669"/>
    <property type="project" value="InterPro"/>
</dbReference>
<comment type="caution">
    <text evidence="16">The sequence shown here is derived from an EMBL/GenBank/DDBJ whole genome shotgun (WGS) entry which is preliminary data.</text>
</comment>
<feature type="active site" description="Proton donor/acceptor" evidence="13">
    <location>
        <position position="774"/>
    </location>
</feature>
<dbReference type="GO" id="GO:0005576">
    <property type="term" value="C:extracellular region"/>
    <property type="evidence" value="ECO:0007669"/>
    <property type="project" value="UniProtKB-SubCell"/>
</dbReference>
<evidence type="ECO:0000256" key="9">
    <source>
        <dbReference type="ARBA" id="ARBA00023026"/>
    </source>
</evidence>
<evidence type="ECO:0000256" key="6">
    <source>
        <dbReference type="ARBA" id="ARBA00022670"/>
    </source>
</evidence>
<sequence>MAIPYPEGEVFFMRSVLRNKDPAHYQADNPEHFYSHFMVEYIWNVEADHGSKNANSWTGHYHQRSPYAIVMGSSWNTHYGNWAQLPFSYGPRETDIRRRLEHNLCTNGNRFKNHEKGDAAEAWFMTMPMPTKEERWVWIDMLARIRAIYIPVAFSASEDHPNLSMWLQVSFTQNRTVDIWRGGSTFMGHETSTTSGLDVWREHTIGFDITGLTELLSCPRQFRKVNPYEAKFIKLVHRDNIRTVPVRASYNDAYDFSWLTIAQAHSGLNIEWGKGEKGSWFEDFFKNAITFALGFVPGVGPLLSIAFSLGWTAVVNPDRFMYELSLWAPSVKIPELFEDDVRKNSAEIRGLTHESFWNMGPAEALAEIKKLEEEEKKQQKVSGEVKSYFQLAHEVLRVDEAKYDKEADADEEPGEVLVTVPPQEGPTNGQASGDRDLQSIIDAKHTPQFSLPIISQRLITVAALVSVVAGQSGGIQTGLQYGENWAPTTKDSDLVSANFPNVNITLRSPAFLNPEKVPARFSNGTEGPTDDIELDYFIRNLAQKHDWMSYESAAFQSEEGRAIPYVFLSLKTNSSSDKLRIYLQAAIHGNEPAADESVLAFLGKMDAEPAWAKSILEKMDLKILPRYNVDGVAYFQRQLASNLDPNREHLKLMRGQSREIKRVVSEWNPHIALDMHEFTVPTIYGGHYQHGADSLLSGGINPNIHPKIREQLLDFFIPGVGEKLESHGLRWEPYVTGPSNRTEGSRIRFTEAVTEARTGRNAVGLTQTISFLLEMRGIRIANQHFQRRVATALIKIQTILELARDNAEKVKSVVEDARDEFINSDDDIVITDSYVPENRTLTMVDTRNGSVVQVPIDFQRTTPSIANLTRPRPEAYVIPRTWSDVAERLEILGLEVERMNYEFRRTLETLTIESSVAEPELYEGTYLNTVTTNSTSREVVLPVGSYYVSTRQQNAALAFIALEPENIDSYVKFNIIPVEAGMEYPVFRIPREQTH</sequence>
<keyword evidence="9" id="KW-0843">Virulence</keyword>
<dbReference type="SUPFAM" id="SSF53187">
    <property type="entry name" value="Zn-dependent exopeptidases"/>
    <property type="match status" value="1"/>
</dbReference>
<evidence type="ECO:0000256" key="12">
    <source>
        <dbReference type="ARBA" id="ARBA00042017"/>
    </source>
</evidence>
<dbReference type="OrthoDB" id="3626597at2759"/>
<dbReference type="Proteomes" id="UP000530670">
    <property type="component" value="Unassembled WGS sequence"/>
</dbReference>
<keyword evidence="10" id="KW-0325">Glycoprotein</keyword>
<accession>A0A8H5W213</accession>
<keyword evidence="8" id="KW-0378">Hydrolase</keyword>
<comment type="cofactor">
    <cofactor evidence="1">
        <name>Zn(2+)</name>
        <dbReference type="ChEBI" id="CHEBI:29105"/>
    </cofactor>
</comment>
<evidence type="ECO:0000256" key="1">
    <source>
        <dbReference type="ARBA" id="ARBA00001947"/>
    </source>
</evidence>
<evidence type="ECO:0000256" key="3">
    <source>
        <dbReference type="ARBA" id="ARBA00004613"/>
    </source>
</evidence>
<dbReference type="InterPro" id="IPR000834">
    <property type="entry name" value="Peptidase_M14"/>
</dbReference>
<dbReference type="PANTHER" id="PTHR11705">
    <property type="entry name" value="PROTEASE FAMILY M14 CARBOXYPEPTIDASE A,B"/>
    <property type="match status" value="1"/>
</dbReference>
<evidence type="ECO:0000256" key="4">
    <source>
        <dbReference type="ARBA" id="ARBA00005988"/>
    </source>
</evidence>
<dbReference type="EMBL" id="JAAQRI010000069">
    <property type="protein sequence ID" value="KAF5642438.1"/>
    <property type="molecule type" value="Genomic_DNA"/>
</dbReference>
<keyword evidence="6" id="KW-0645">Protease</keyword>
<dbReference type="Pfam" id="PF00246">
    <property type="entry name" value="Peptidase_M14"/>
    <property type="match status" value="1"/>
</dbReference>
<evidence type="ECO:0000256" key="8">
    <source>
        <dbReference type="ARBA" id="ARBA00022801"/>
    </source>
</evidence>